<keyword evidence="2" id="KW-0560">Oxidoreductase</keyword>
<dbReference type="KEGG" id="lao:AOX59_03525"/>
<protein>
    <submittedName>
        <fullName evidence="3">Oxidoreductase</fullName>
    </submittedName>
</protein>
<dbReference type="SUPFAM" id="SSF51735">
    <property type="entry name" value="NAD(P)-binding Rossmann-fold domains"/>
    <property type="match status" value="1"/>
</dbReference>
<name>A0A0U4FB80_9BACI</name>
<dbReference type="RefSeq" id="WP_068441923.1">
    <property type="nucleotide sequence ID" value="NZ_CP013862.1"/>
</dbReference>
<evidence type="ECO:0000313" key="4">
    <source>
        <dbReference type="Proteomes" id="UP000050331"/>
    </source>
</evidence>
<evidence type="ECO:0000256" key="1">
    <source>
        <dbReference type="ARBA" id="ARBA00006484"/>
    </source>
</evidence>
<organism evidence="3 4">
    <name type="scientific">Lentibacillus amyloliquefaciens</name>
    <dbReference type="NCBI Taxonomy" id="1472767"/>
    <lineage>
        <taxon>Bacteria</taxon>
        <taxon>Bacillati</taxon>
        <taxon>Bacillota</taxon>
        <taxon>Bacilli</taxon>
        <taxon>Bacillales</taxon>
        <taxon>Bacillaceae</taxon>
        <taxon>Lentibacillus</taxon>
    </lineage>
</organism>
<evidence type="ECO:0000256" key="2">
    <source>
        <dbReference type="ARBA" id="ARBA00023002"/>
    </source>
</evidence>
<dbReference type="Proteomes" id="UP000050331">
    <property type="component" value="Chromosome"/>
</dbReference>
<dbReference type="OrthoDB" id="306388at2"/>
<dbReference type="AlphaFoldDB" id="A0A0U4FB80"/>
<dbReference type="NCBIfam" id="NF005559">
    <property type="entry name" value="PRK07231.1"/>
    <property type="match status" value="1"/>
</dbReference>
<dbReference type="InterPro" id="IPR002347">
    <property type="entry name" value="SDR_fam"/>
</dbReference>
<dbReference type="CDD" id="cd05233">
    <property type="entry name" value="SDR_c"/>
    <property type="match status" value="1"/>
</dbReference>
<gene>
    <name evidence="3" type="ORF">AOX59_03525</name>
</gene>
<dbReference type="PANTHER" id="PTHR24321:SF8">
    <property type="entry name" value="ESTRADIOL 17-BETA-DEHYDROGENASE 8-RELATED"/>
    <property type="match status" value="1"/>
</dbReference>
<accession>A0A0U4FB80</accession>
<dbReference type="PROSITE" id="PS00061">
    <property type="entry name" value="ADH_SHORT"/>
    <property type="match status" value="1"/>
</dbReference>
<comment type="similarity">
    <text evidence="1">Belongs to the short-chain dehydrogenases/reductases (SDR) family.</text>
</comment>
<dbReference type="FunFam" id="3.40.50.720:FF:000084">
    <property type="entry name" value="Short-chain dehydrogenase reductase"/>
    <property type="match status" value="1"/>
</dbReference>
<dbReference type="Gene3D" id="3.40.50.720">
    <property type="entry name" value="NAD(P)-binding Rossmann-like Domain"/>
    <property type="match status" value="1"/>
</dbReference>
<dbReference type="Pfam" id="PF13561">
    <property type="entry name" value="adh_short_C2"/>
    <property type="match status" value="1"/>
</dbReference>
<dbReference type="PRINTS" id="PR00080">
    <property type="entry name" value="SDRFAMILY"/>
</dbReference>
<dbReference type="GO" id="GO:0008206">
    <property type="term" value="P:bile acid metabolic process"/>
    <property type="evidence" value="ECO:0007669"/>
    <property type="project" value="UniProtKB-ARBA"/>
</dbReference>
<dbReference type="GO" id="GO:0016491">
    <property type="term" value="F:oxidoreductase activity"/>
    <property type="evidence" value="ECO:0007669"/>
    <property type="project" value="UniProtKB-KW"/>
</dbReference>
<dbReference type="STRING" id="1472767.AOX59_03525"/>
<reference evidence="3 4" key="1">
    <citation type="submission" date="2016-01" db="EMBL/GenBank/DDBJ databases">
        <title>Complete genome sequence of strain Lentibacillus amyloliquefaciens LAM0015T isolated from saline sediment.</title>
        <authorList>
            <person name="Wang J.-L."/>
            <person name="He M.-X."/>
        </authorList>
    </citation>
    <scope>NUCLEOTIDE SEQUENCE [LARGE SCALE GENOMIC DNA]</scope>
    <source>
        <strain evidence="3 4">LAM0015</strain>
    </source>
</reference>
<dbReference type="EMBL" id="CP013862">
    <property type="protein sequence ID" value="ALX47757.1"/>
    <property type="molecule type" value="Genomic_DNA"/>
</dbReference>
<keyword evidence="4" id="KW-1185">Reference proteome</keyword>
<dbReference type="InterPro" id="IPR036291">
    <property type="entry name" value="NAD(P)-bd_dom_sf"/>
</dbReference>
<sequence>MNRLKDKVAIITGGVGNIGKETAQLFLQEGAKVAIVDLSNEALTSTVDELKTYGDIISITADVTQEKEVKDYVQTVLDKWGKIDVFFNNAGIEGDVNGITDFDLNAFKKVIDVNLIGSFLGLKHVLPVMQEQQFGSIINTSSDAGWSGDGGLSAYVASKHGVVGLTKTAALEAADDKVRVNSIQPTGVDTRMMNELEKEYVTKGVSTSITDEAIPFGRYAKTIELAYLILFLASDESQFITGSQYTIDGGRSALSR</sequence>
<dbReference type="InterPro" id="IPR020904">
    <property type="entry name" value="Sc_DH/Rdtase_CS"/>
</dbReference>
<dbReference type="PANTHER" id="PTHR24321">
    <property type="entry name" value="DEHYDROGENASES, SHORT CHAIN"/>
    <property type="match status" value="1"/>
</dbReference>
<dbReference type="PRINTS" id="PR00081">
    <property type="entry name" value="GDHRDH"/>
</dbReference>
<proteinExistence type="inferred from homology"/>
<evidence type="ECO:0000313" key="3">
    <source>
        <dbReference type="EMBL" id="ALX47757.1"/>
    </source>
</evidence>